<organism evidence="1 2">
    <name type="scientific">Tepidibacter hydrothermalis</name>
    <dbReference type="NCBI Taxonomy" id="3036126"/>
    <lineage>
        <taxon>Bacteria</taxon>
        <taxon>Bacillati</taxon>
        <taxon>Bacillota</taxon>
        <taxon>Clostridia</taxon>
        <taxon>Peptostreptococcales</taxon>
        <taxon>Peptostreptococcaceae</taxon>
        <taxon>Tepidibacter</taxon>
    </lineage>
</organism>
<sequence length="193" mass="22514">MAIKYKICPKCGSKDVLKIVYGMPSYELFKEAEKGKIKLGGCMIAVENNPEYACNDCEYEWNRQEIIDKEYKSIEKLKASIGGYFGPEYNIEINLKEGYFEWTGKENQTAVAECVKDNLSESEIFDIIDKIKMIDLLNWKRKFINLEIMDGTCWSIEIFKNKKSIRIQGANDYPEEWNLFCELIKDVSEKSFE</sequence>
<dbReference type="RefSeq" id="WP_277732850.1">
    <property type="nucleotide sequence ID" value="NZ_CP120733.1"/>
</dbReference>
<reference evidence="1 2" key="1">
    <citation type="submission" date="2023-03" db="EMBL/GenBank/DDBJ databases">
        <title>Complete genome sequence of Tepidibacter sp. SWIR-1, isolated from a deep-sea hydrothermal vent.</title>
        <authorList>
            <person name="Li X."/>
        </authorList>
    </citation>
    <scope>NUCLEOTIDE SEQUENCE [LARGE SCALE GENOMIC DNA]</scope>
    <source>
        <strain evidence="1 2">SWIR-1</strain>
    </source>
</reference>
<gene>
    <name evidence="1" type="ORF">P4S50_02080</name>
</gene>
<evidence type="ECO:0000313" key="2">
    <source>
        <dbReference type="Proteomes" id="UP001222800"/>
    </source>
</evidence>
<keyword evidence="2" id="KW-1185">Reference proteome</keyword>
<name>A0ABY8EGA8_9FIRM</name>
<protein>
    <submittedName>
        <fullName evidence="1">Uncharacterized protein</fullName>
    </submittedName>
</protein>
<dbReference type="Proteomes" id="UP001222800">
    <property type="component" value="Chromosome"/>
</dbReference>
<accession>A0ABY8EGA8</accession>
<proteinExistence type="predicted"/>
<evidence type="ECO:0000313" key="1">
    <source>
        <dbReference type="EMBL" id="WFD10885.1"/>
    </source>
</evidence>
<dbReference type="EMBL" id="CP120733">
    <property type="protein sequence ID" value="WFD10885.1"/>
    <property type="molecule type" value="Genomic_DNA"/>
</dbReference>